<evidence type="ECO:0000259" key="4">
    <source>
        <dbReference type="Pfam" id="PF24245"/>
    </source>
</evidence>
<dbReference type="Pfam" id="PF24245">
    <property type="entry name" value="INO80F"/>
    <property type="match status" value="1"/>
</dbReference>
<dbReference type="Ensembl" id="ENSPNAT00000019301.2">
    <property type="protein sequence ID" value="ENSPNAP00000030852.1"/>
    <property type="gene ID" value="ENSPNAG00000017880.2"/>
</dbReference>
<reference evidence="5" key="3">
    <citation type="submission" date="2025-09" db="UniProtKB">
        <authorList>
            <consortium name="Ensembl"/>
        </authorList>
    </citation>
    <scope>IDENTIFICATION</scope>
</reference>
<accession>A0A3B4E2L4</accession>
<dbReference type="RefSeq" id="XP_017537311.1">
    <property type="nucleotide sequence ID" value="XM_017681822.2"/>
</dbReference>
<dbReference type="GeneTree" id="ENSGT00940000167238"/>
<dbReference type="AlphaFoldDB" id="A0A3B4E2L4"/>
<dbReference type="GeneID" id="108410640"/>
<dbReference type="PANTHER" id="PTHR35084:SF1">
    <property type="entry name" value="TCF3 FUSION PARTNER"/>
    <property type="match status" value="1"/>
</dbReference>
<dbReference type="InterPro" id="IPR056513">
    <property type="entry name" value="INO80F"/>
</dbReference>
<dbReference type="OMA" id="ALDKRKC"/>
<keyword evidence="6" id="KW-1185">Reference proteome</keyword>
<organism evidence="5 6">
    <name type="scientific">Pygocentrus nattereri</name>
    <name type="common">Red-bellied piranha</name>
    <dbReference type="NCBI Taxonomy" id="42514"/>
    <lineage>
        <taxon>Eukaryota</taxon>
        <taxon>Metazoa</taxon>
        <taxon>Chordata</taxon>
        <taxon>Craniata</taxon>
        <taxon>Vertebrata</taxon>
        <taxon>Euteleostomi</taxon>
        <taxon>Actinopterygii</taxon>
        <taxon>Neopterygii</taxon>
        <taxon>Teleostei</taxon>
        <taxon>Ostariophysi</taxon>
        <taxon>Characiformes</taxon>
        <taxon>Characoidei</taxon>
        <taxon>Pygocentrus</taxon>
    </lineage>
</organism>
<reference evidence="5 6" key="1">
    <citation type="submission" date="2020-10" db="EMBL/GenBank/DDBJ databases">
        <title>Pygocentrus nattereri (red-bellied piranha) genome, fPygNat1, primary haplotype.</title>
        <authorList>
            <person name="Myers G."/>
            <person name="Meyer A."/>
            <person name="Karagic N."/>
            <person name="Pippel M."/>
            <person name="Winkler S."/>
            <person name="Tracey A."/>
            <person name="Wood J."/>
            <person name="Formenti G."/>
            <person name="Howe K."/>
            <person name="Fedrigo O."/>
            <person name="Jarvis E.D."/>
        </authorList>
    </citation>
    <scope>NUCLEOTIDE SEQUENCE [LARGE SCALE GENOMIC DNA]</scope>
</reference>
<evidence type="ECO:0000256" key="1">
    <source>
        <dbReference type="ARBA" id="ARBA00004123"/>
    </source>
</evidence>
<feature type="compositionally biased region" description="Polar residues" evidence="3">
    <location>
        <begin position="183"/>
        <end position="192"/>
    </location>
</feature>
<dbReference type="InterPro" id="IPR033555">
    <property type="entry name" value="TFPT"/>
</dbReference>
<reference evidence="5" key="2">
    <citation type="submission" date="2025-08" db="UniProtKB">
        <authorList>
            <consortium name="Ensembl"/>
        </authorList>
    </citation>
    <scope>IDENTIFICATION</scope>
</reference>
<keyword evidence="2" id="KW-0539">Nucleus</keyword>
<dbReference type="GO" id="GO:0003677">
    <property type="term" value="F:DNA binding"/>
    <property type="evidence" value="ECO:0007669"/>
    <property type="project" value="TreeGrafter"/>
</dbReference>
<protein>
    <recommendedName>
        <fullName evidence="4">INO80 complex subunit F domain-containing protein</fullName>
    </recommendedName>
</protein>
<name>A0A3B4E2L4_PYGNA</name>
<dbReference type="CTD" id="29844"/>
<evidence type="ECO:0000313" key="6">
    <source>
        <dbReference type="Proteomes" id="UP001501920"/>
    </source>
</evidence>
<gene>
    <name evidence="5" type="primary">TFPT</name>
</gene>
<feature type="compositionally biased region" description="Basic and acidic residues" evidence="3">
    <location>
        <begin position="159"/>
        <end position="168"/>
    </location>
</feature>
<dbReference type="GO" id="GO:0031011">
    <property type="term" value="C:Ino80 complex"/>
    <property type="evidence" value="ECO:0007669"/>
    <property type="project" value="TreeGrafter"/>
</dbReference>
<dbReference type="PANTHER" id="PTHR35084">
    <property type="entry name" value="TCF3 FUSION PARTNER"/>
    <property type="match status" value="1"/>
</dbReference>
<evidence type="ECO:0000313" key="5">
    <source>
        <dbReference type="Ensembl" id="ENSPNAP00000030852.1"/>
    </source>
</evidence>
<dbReference type="STRING" id="42514.ENSPNAP00000030852"/>
<sequence>MMEDFSGLALPPLFGGHILEAELEAGGVELGPGGTEILDNGGSAAGPGQDGEEDRRELEKKKYQALSKRCKEIEQVNERILGRLHQVQRLTRRLKKERRFLMKTLDSYGDEYRTAQITIPLEDECGAVLDSVPCGDDNGSSPSVPHQSTVGPKKKRNRVPKEKERDAQAESDLSVLPEASFTGFPSPSSLSH</sequence>
<feature type="region of interest" description="Disordered" evidence="3">
    <location>
        <begin position="30"/>
        <end position="60"/>
    </location>
</feature>
<feature type="compositionally biased region" description="Polar residues" evidence="3">
    <location>
        <begin position="138"/>
        <end position="150"/>
    </location>
</feature>
<dbReference type="OrthoDB" id="10070927at2759"/>
<dbReference type="GO" id="GO:0097190">
    <property type="term" value="P:apoptotic signaling pathway"/>
    <property type="evidence" value="ECO:0007669"/>
    <property type="project" value="TreeGrafter"/>
</dbReference>
<evidence type="ECO:0000256" key="2">
    <source>
        <dbReference type="ARBA" id="ARBA00023242"/>
    </source>
</evidence>
<dbReference type="GO" id="GO:0043065">
    <property type="term" value="P:positive regulation of apoptotic process"/>
    <property type="evidence" value="ECO:0007669"/>
    <property type="project" value="TreeGrafter"/>
</dbReference>
<dbReference type="Proteomes" id="UP001501920">
    <property type="component" value="Chromosome 3"/>
</dbReference>
<feature type="domain" description="INO80 complex subunit F" evidence="4">
    <location>
        <begin position="60"/>
        <end position="105"/>
    </location>
</feature>
<proteinExistence type="predicted"/>
<comment type="subcellular location">
    <subcellularLocation>
        <location evidence="1">Nucleus</location>
    </subcellularLocation>
</comment>
<feature type="region of interest" description="Disordered" evidence="3">
    <location>
        <begin position="130"/>
        <end position="192"/>
    </location>
</feature>
<evidence type="ECO:0000256" key="3">
    <source>
        <dbReference type="SAM" id="MobiDB-lite"/>
    </source>
</evidence>